<dbReference type="InterPro" id="IPR036429">
    <property type="entry name" value="SpoA-like_sf"/>
</dbReference>
<dbReference type="AlphaFoldDB" id="A0A6J6S7V8"/>
<dbReference type="Gene3D" id="3.40.1550.10">
    <property type="entry name" value="CheC-like"/>
    <property type="match status" value="1"/>
</dbReference>
<accession>A0A6J6S7V8</accession>
<dbReference type="GO" id="GO:0009425">
    <property type="term" value="C:bacterial-type flagellum basal body"/>
    <property type="evidence" value="ECO:0007669"/>
    <property type="project" value="UniProtKB-SubCell"/>
</dbReference>
<dbReference type="InterPro" id="IPR001543">
    <property type="entry name" value="FliN-like_C"/>
</dbReference>
<dbReference type="InterPro" id="IPR028976">
    <property type="entry name" value="CheC-like_sf"/>
</dbReference>
<protein>
    <recommendedName>
        <fullName evidence="4">Flagellar motor switch protein FliM</fullName>
    </recommendedName>
</protein>
<keyword evidence="8" id="KW-0472">Membrane</keyword>
<keyword evidence="6" id="KW-0145">Chemotaxis</keyword>
<dbReference type="GO" id="GO:0071978">
    <property type="term" value="P:bacterial-type flagellum-dependent swarming motility"/>
    <property type="evidence" value="ECO:0007669"/>
    <property type="project" value="TreeGrafter"/>
</dbReference>
<feature type="compositionally biased region" description="Polar residues" evidence="10">
    <location>
        <begin position="19"/>
        <end position="30"/>
    </location>
</feature>
<evidence type="ECO:0000256" key="4">
    <source>
        <dbReference type="ARBA" id="ARBA00021898"/>
    </source>
</evidence>
<dbReference type="Pfam" id="PF02154">
    <property type="entry name" value="FliM"/>
    <property type="match status" value="1"/>
</dbReference>
<keyword evidence="7" id="KW-0283">Flagellar rotation</keyword>
<comment type="subcellular location">
    <subcellularLocation>
        <location evidence="1">Bacterial flagellum basal body</location>
    </subcellularLocation>
    <subcellularLocation>
        <location evidence="2">Cell membrane</location>
        <topology evidence="2">Peripheral membrane protein</topology>
    </subcellularLocation>
</comment>
<name>A0A6J6S7V8_9ZZZZ</name>
<gene>
    <name evidence="12" type="ORF">UFOPK2761_00487</name>
</gene>
<evidence type="ECO:0000256" key="3">
    <source>
        <dbReference type="ARBA" id="ARBA00011049"/>
    </source>
</evidence>
<reference evidence="12" key="1">
    <citation type="submission" date="2020-05" db="EMBL/GenBank/DDBJ databases">
        <authorList>
            <person name="Chiriac C."/>
            <person name="Salcher M."/>
            <person name="Ghai R."/>
            <person name="Kavagutti S V."/>
        </authorList>
    </citation>
    <scope>NUCLEOTIDE SEQUENCE</scope>
</reference>
<keyword evidence="5" id="KW-1003">Cell membrane</keyword>
<dbReference type="SUPFAM" id="SSF101801">
    <property type="entry name" value="Surface presentation of antigens (SPOA)"/>
    <property type="match status" value="1"/>
</dbReference>
<proteinExistence type="inferred from homology"/>
<comment type="similarity">
    <text evidence="3">Belongs to the FliM family.</text>
</comment>
<keyword evidence="9" id="KW-0975">Bacterial flagellum</keyword>
<feature type="domain" description="Flagellar motor switch protein FliN-like C-terminal" evidence="11">
    <location>
        <begin position="262"/>
        <end position="326"/>
    </location>
</feature>
<dbReference type="GO" id="GO:0003774">
    <property type="term" value="F:cytoskeletal motor activity"/>
    <property type="evidence" value="ECO:0007669"/>
    <property type="project" value="InterPro"/>
</dbReference>
<evidence type="ECO:0000256" key="10">
    <source>
        <dbReference type="SAM" id="MobiDB-lite"/>
    </source>
</evidence>
<evidence type="ECO:0000259" key="11">
    <source>
        <dbReference type="Pfam" id="PF01052"/>
    </source>
</evidence>
<dbReference type="GO" id="GO:0050918">
    <property type="term" value="P:positive chemotaxis"/>
    <property type="evidence" value="ECO:0007669"/>
    <property type="project" value="TreeGrafter"/>
</dbReference>
<sequence length="405" mass="42831">MPRRLRTPPRTPIGEGVSLPSSLPASTGPTSGARSRRRGGGDVVPYDFRRPIQLSREHQRILQLGFDGFTRQATTVFTSALRSVCSVSMRTIDQRSYAEYVDSLGQLTYMTLFTTEPMPGRSVLHLPLDAVMSCVDHMLGGPGSPSQPNRPLTEIESGVIAGLVDRLLREMRYSLAAIVAMDPEVTGVEYSPQFAQVASAADVMVVIELELRIDDTSFPMSVCLPFNGLHPHLSAAAAPAPVSNRERAQRDEAAQVLQRSFTEVPVEVSVRFRSSTVDPAVLSGLRIGDVLRLGHPATAPLDVTVDDEAFAHATAGSQGQRLAALIVAARPVADETAPVAPLAPAAAAAPMTSVLDAVLAGNVLPPAYGAGGARDPFAGQGADPFAGALADQTAHPAAHLTQELR</sequence>
<evidence type="ECO:0000256" key="2">
    <source>
        <dbReference type="ARBA" id="ARBA00004202"/>
    </source>
</evidence>
<dbReference type="PANTHER" id="PTHR30034">
    <property type="entry name" value="FLAGELLAR MOTOR SWITCH PROTEIN FLIM"/>
    <property type="match status" value="1"/>
</dbReference>
<organism evidence="12">
    <name type="scientific">freshwater metagenome</name>
    <dbReference type="NCBI Taxonomy" id="449393"/>
    <lineage>
        <taxon>unclassified sequences</taxon>
        <taxon>metagenomes</taxon>
        <taxon>ecological metagenomes</taxon>
    </lineage>
</organism>
<evidence type="ECO:0000256" key="6">
    <source>
        <dbReference type="ARBA" id="ARBA00022500"/>
    </source>
</evidence>
<evidence type="ECO:0000313" key="12">
    <source>
        <dbReference type="EMBL" id="CAB4730798.1"/>
    </source>
</evidence>
<feature type="region of interest" description="Disordered" evidence="10">
    <location>
        <begin position="1"/>
        <end position="44"/>
    </location>
</feature>
<evidence type="ECO:0000256" key="8">
    <source>
        <dbReference type="ARBA" id="ARBA00023136"/>
    </source>
</evidence>
<dbReference type="SUPFAM" id="SSF103039">
    <property type="entry name" value="CheC-like"/>
    <property type="match status" value="1"/>
</dbReference>
<evidence type="ECO:0000256" key="1">
    <source>
        <dbReference type="ARBA" id="ARBA00004117"/>
    </source>
</evidence>
<dbReference type="CDD" id="cd17908">
    <property type="entry name" value="FliM"/>
    <property type="match status" value="1"/>
</dbReference>
<evidence type="ECO:0000256" key="7">
    <source>
        <dbReference type="ARBA" id="ARBA00022779"/>
    </source>
</evidence>
<dbReference type="Gene3D" id="2.30.330.10">
    <property type="entry name" value="SpoA-like"/>
    <property type="match status" value="1"/>
</dbReference>
<dbReference type="GO" id="GO:0005886">
    <property type="term" value="C:plasma membrane"/>
    <property type="evidence" value="ECO:0007669"/>
    <property type="project" value="UniProtKB-SubCell"/>
</dbReference>
<evidence type="ECO:0000256" key="9">
    <source>
        <dbReference type="ARBA" id="ARBA00023143"/>
    </source>
</evidence>
<dbReference type="EMBL" id="CAEZYQ010000003">
    <property type="protein sequence ID" value="CAB4730798.1"/>
    <property type="molecule type" value="Genomic_DNA"/>
</dbReference>
<dbReference type="Pfam" id="PF01052">
    <property type="entry name" value="FliMN_C"/>
    <property type="match status" value="1"/>
</dbReference>
<dbReference type="InterPro" id="IPR001689">
    <property type="entry name" value="Flag_FliM"/>
</dbReference>
<dbReference type="PANTHER" id="PTHR30034:SF6">
    <property type="entry name" value="YOP PROTEINS TRANSLOCATION PROTEIN Q"/>
    <property type="match status" value="1"/>
</dbReference>
<evidence type="ECO:0000256" key="5">
    <source>
        <dbReference type="ARBA" id="ARBA00022475"/>
    </source>
</evidence>